<dbReference type="InterPro" id="IPR051682">
    <property type="entry name" value="Mito_Persulfide_Diox"/>
</dbReference>
<dbReference type="InterPro" id="IPR001279">
    <property type="entry name" value="Metallo-B-lactamas"/>
</dbReference>
<gene>
    <name evidence="10" type="ordered locus">COSY_0753</name>
</gene>
<sequence length="232" mass="26073">MSLLLRPLFEKTSSTYTYLLADMKTLDAIIIDAVDETMQRDIAFIRELGLNLKYIIETHVHADHITSSYLLKRYFTQAKIVLGSVNEIMCADILLNDGDILSFGVYTLSAMTTPGHTNGCMSYVVGNQVFTGDTLLIRSCGRCDFQGGSAEKLYDSIQKIFTLPDETLVYPAHDYEGRTMSSIWEEKQFNEMIGLNVDKQIFVSRVNKIKLDLPKKIHVAVPANQDCGAKKL</sequence>
<dbReference type="SUPFAM" id="SSF56281">
    <property type="entry name" value="Metallo-hydrolase/oxidoreductase"/>
    <property type="match status" value="1"/>
</dbReference>
<dbReference type="AlphaFoldDB" id="A5CW11"/>
<accession>A5CW11</accession>
<dbReference type="PANTHER" id="PTHR43084">
    <property type="entry name" value="PERSULFIDE DIOXYGENASE ETHE1"/>
    <property type="match status" value="1"/>
</dbReference>
<dbReference type="GO" id="GO:0050313">
    <property type="term" value="F:sulfur dioxygenase activity"/>
    <property type="evidence" value="ECO:0007669"/>
    <property type="project" value="InterPro"/>
</dbReference>
<keyword evidence="10" id="KW-0378">Hydrolase</keyword>
<evidence type="ECO:0000256" key="1">
    <source>
        <dbReference type="ARBA" id="ARBA00001954"/>
    </source>
</evidence>
<keyword evidence="7" id="KW-0560">Oxidoreductase</keyword>
<dbReference type="OrthoDB" id="9784009at2"/>
<dbReference type="InterPro" id="IPR044528">
    <property type="entry name" value="POD-like_MBL-fold"/>
</dbReference>
<dbReference type="eggNOG" id="COG0491">
    <property type="taxonomic scope" value="Bacteria"/>
</dbReference>
<evidence type="ECO:0000256" key="7">
    <source>
        <dbReference type="ARBA" id="ARBA00023002"/>
    </source>
</evidence>
<evidence type="ECO:0000256" key="6">
    <source>
        <dbReference type="ARBA" id="ARBA00022990"/>
    </source>
</evidence>
<feature type="domain" description="Metallo-beta-lactamase" evidence="9">
    <location>
        <begin position="14"/>
        <end position="173"/>
    </location>
</feature>
<dbReference type="SMART" id="SM00849">
    <property type="entry name" value="Lactamase_B"/>
    <property type="match status" value="1"/>
</dbReference>
<organism evidence="10 11">
    <name type="scientific">Vesicomyosocius okutanii subsp. Calyptogena okutanii (strain HA)</name>
    <dbReference type="NCBI Taxonomy" id="412965"/>
    <lineage>
        <taxon>Bacteria</taxon>
        <taxon>Pseudomonadati</taxon>
        <taxon>Pseudomonadota</taxon>
        <taxon>Gammaproteobacteria</taxon>
        <taxon>Candidatus Pseudothioglobaceae</taxon>
        <taxon>Candidatus Vesicomyidisocius</taxon>
    </lineage>
</organism>
<evidence type="ECO:0000313" key="10">
    <source>
        <dbReference type="EMBL" id="BAF61861.1"/>
    </source>
</evidence>
<comment type="cofactor">
    <cofactor evidence="1">
        <name>Fe(2+)</name>
        <dbReference type="ChEBI" id="CHEBI:29033"/>
    </cofactor>
</comment>
<evidence type="ECO:0000256" key="8">
    <source>
        <dbReference type="ARBA" id="ARBA00023004"/>
    </source>
</evidence>
<comment type="similarity">
    <text evidence="2">Belongs to the metallo-beta-lactamase superfamily. Glyoxalase II family.</text>
</comment>
<dbReference type="PANTHER" id="PTHR43084:SF1">
    <property type="entry name" value="PERSULFIDE DIOXYGENASE ETHE1, MITOCHONDRIAL"/>
    <property type="match status" value="1"/>
</dbReference>
<dbReference type="EMBL" id="AP009247">
    <property type="protein sequence ID" value="BAF61861.1"/>
    <property type="molecule type" value="Genomic_DNA"/>
</dbReference>
<name>A5CW11_VESOH</name>
<evidence type="ECO:0000256" key="3">
    <source>
        <dbReference type="ARBA" id="ARBA00022723"/>
    </source>
</evidence>
<evidence type="ECO:0000256" key="5">
    <source>
        <dbReference type="ARBA" id="ARBA00022964"/>
    </source>
</evidence>
<keyword evidence="4" id="KW-0809">Transit peptide</keyword>
<dbReference type="GO" id="GO:0004416">
    <property type="term" value="F:hydroxyacylglutathione hydrolase activity"/>
    <property type="evidence" value="ECO:0007669"/>
    <property type="project" value="UniProtKB-EC"/>
</dbReference>
<dbReference type="Proteomes" id="UP000000247">
    <property type="component" value="Chromosome"/>
</dbReference>
<dbReference type="FunFam" id="3.60.15.10:FF:000013">
    <property type="entry name" value="Persulfide dioxygenase ETHE1, mitochondrial"/>
    <property type="match status" value="1"/>
</dbReference>
<evidence type="ECO:0000313" key="11">
    <source>
        <dbReference type="Proteomes" id="UP000000247"/>
    </source>
</evidence>
<protein>
    <submittedName>
        <fullName evidence="10">Glyoxalase II</fullName>
        <ecNumber evidence="10">3.1.2.6</ecNumber>
    </submittedName>
</protein>
<evidence type="ECO:0000256" key="2">
    <source>
        <dbReference type="ARBA" id="ARBA00006759"/>
    </source>
</evidence>
<dbReference type="RefSeq" id="WP_011930130.1">
    <property type="nucleotide sequence ID" value="NC_009465.1"/>
</dbReference>
<dbReference type="GO" id="GO:0046872">
    <property type="term" value="F:metal ion binding"/>
    <property type="evidence" value="ECO:0007669"/>
    <property type="project" value="UniProtKB-KW"/>
</dbReference>
<reference evidence="11" key="1">
    <citation type="journal article" date="2007" name="Curr. Biol.">
        <title>Reduced genome of the thioautotrophic intracellular symbiont in a deep-sea clam, Calyptogena okutanii.</title>
        <authorList>
            <person name="Kuwahara H."/>
            <person name="Yoshida T."/>
            <person name="Takaki Y."/>
            <person name="Shimamura S."/>
            <person name="Nishi S."/>
            <person name="Harada M."/>
            <person name="Matsuyama K."/>
            <person name="Takishita K."/>
            <person name="Kawato M."/>
            <person name="Uematsu K."/>
            <person name="Fujiwara Y."/>
            <person name="Sato T."/>
            <person name="Kato C."/>
            <person name="Kitagawa M."/>
            <person name="Kato I."/>
            <person name="Maruyama T."/>
        </authorList>
    </citation>
    <scope>NUCLEOTIDE SEQUENCE [LARGE SCALE GENOMIC DNA]</scope>
    <source>
        <strain evidence="11">HA</strain>
    </source>
</reference>
<keyword evidence="6" id="KW-0007">Acetylation</keyword>
<keyword evidence="8" id="KW-0408">Iron</keyword>
<evidence type="ECO:0000256" key="4">
    <source>
        <dbReference type="ARBA" id="ARBA00022946"/>
    </source>
</evidence>
<dbReference type="GO" id="GO:0006749">
    <property type="term" value="P:glutathione metabolic process"/>
    <property type="evidence" value="ECO:0007669"/>
    <property type="project" value="InterPro"/>
</dbReference>
<dbReference type="Pfam" id="PF00753">
    <property type="entry name" value="Lactamase_B"/>
    <property type="match status" value="1"/>
</dbReference>
<keyword evidence="5" id="KW-0223">Dioxygenase</keyword>
<dbReference type="CDD" id="cd07724">
    <property type="entry name" value="POD-like_MBL-fold"/>
    <property type="match status" value="1"/>
</dbReference>
<keyword evidence="11" id="KW-1185">Reference proteome</keyword>
<dbReference type="GO" id="GO:0070813">
    <property type="term" value="P:hydrogen sulfide metabolic process"/>
    <property type="evidence" value="ECO:0007669"/>
    <property type="project" value="TreeGrafter"/>
</dbReference>
<dbReference type="EC" id="3.1.2.6" evidence="10"/>
<keyword evidence="3" id="KW-0479">Metal-binding</keyword>
<dbReference type="InterPro" id="IPR036866">
    <property type="entry name" value="RibonucZ/Hydroxyglut_hydro"/>
</dbReference>
<dbReference type="KEGG" id="vok:COSY_0753"/>
<dbReference type="HOGENOM" id="CLU_030571_7_0_6"/>
<evidence type="ECO:0000259" key="9">
    <source>
        <dbReference type="SMART" id="SM00849"/>
    </source>
</evidence>
<proteinExistence type="inferred from homology"/>
<dbReference type="Gene3D" id="3.60.15.10">
    <property type="entry name" value="Ribonuclease Z/Hydroxyacylglutathione hydrolase-like"/>
    <property type="match status" value="1"/>
</dbReference>
<dbReference type="STRING" id="412965.COSY_0753"/>